<feature type="transmembrane region" description="Helical" evidence="1">
    <location>
        <begin position="524"/>
        <end position="552"/>
    </location>
</feature>
<organism evidence="2">
    <name type="scientific">Thermogladius calderae</name>
    <dbReference type="NCBI Taxonomy" id="1200300"/>
    <lineage>
        <taxon>Archaea</taxon>
        <taxon>Thermoproteota</taxon>
        <taxon>Thermoprotei</taxon>
        <taxon>Desulfurococcales</taxon>
        <taxon>Desulfurococcaceae</taxon>
        <taxon>Thermogladius</taxon>
    </lineage>
</organism>
<accession>A0A7J3XXN3</accession>
<evidence type="ECO:0000313" key="2">
    <source>
        <dbReference type="EMBL" id="HHP67259.1"/>
    </source>
</evidence>
<feature type="transmembrane region" description="Helical" evidence="1">
    <location>
        <begin position="12"/>
        <end position="35"/>
    </location>
</feature>
<feature type="transmembrane region" description="Helical" evidence="1">
    <location>
        <begin position="452"/>
        <end position="474"/>
    </location>
</feature>
<dbReference type="EMBL" id="DRYK01000013">
    <property type="protein sequence ID" value="HHP67259.1"/>
    <property type="molecule type" value="Genomic_DNA"/>
</dbReference>
<name>A0A7J3XXN3_9CREN</name>
<gene>
    <name evidence="2" type="ORF">ENM60_00435</name>
</gene>
<sequence length="559" mass="61051">MKPVFYDFKRGLLRPSTLIALVIFMLAGVGFAYLITGTLATTPSSSTIVYSSIDPESKLFSIEALFITPELELTQGALSYSLYYYASGGSRIALTTGTLQGVGKVSETKFLSELPSQPSQIYIELEATTKVGSYKAISSYTPFNYNNKTIYMTYPYITAPGRFFYCFNGTTIPVKEAVSIIPIGQSESCGDRFYLASFLLANLSQGSYRFASIIFLHDEDNLTYELYFTFNATQVPSSIDYTQLNSSFIYIGQVKPGLSYLETRLENISFTLPKFTPLVTGLAEQGSQAVNQSLPPEPVAILVSRSQHGLIVGATIAVPQIVDASALRKSVANAIAGQSGLSLFSTFYPVLMLYLAYVYIAKPRSAGALEFLLARPLTRLDLYTTRFISGVLVALASTGLFFASTSLTLYVLTGISLDFYSYLILFAGVTASLVAFYSVCYAIAAFTRGGSYLALSIFIYLFYTIGYPLIVYFVTISQGIGPGLGEALARNTYMAQYFSPLGATSFAQYYFLSYNNITIIGEGAASVVNIWFVVASALSWIIVPVTMGWLVFKRANLLG</sequence>
<dbReference type="PANTHER" id="PTHR43471">
    <property type="entry name" value="ABC TRANSPORTER PERMEASE"/>
    <property type="match status" value="1"/>
</dbReference>
<keyword evidence="1" id="KW-1133">Transmembrane helix</keyword>
<evidence type="ECO:0000256" key="1">
    <source>
        <dbReference type="SAM" id="Phobius"/>
    </source>
</evidence>
<reference evidence="2" key="1">
    <citation type="journal article" date="2020" name="mSystems">
        <title>Genome- and Community-Level Interaction Insights into Carbon Utilization and Element Cycling Functions of Hydrothermarchaeota in Hydrothermal Sediment.</title>
        <authorList>
            <person name="Zhou Z."/>
            <person name="Liu Y."/>
            <person name="Xu W."/>
            <person name="Pan J."/>
            <person name="Luo Z.H."/>
            <person name="Li M."/>
        </authorList>
    </citation>
    <scope>NUCLEOTIDE SEQUENCE [LARGE SCALE GENOMIC DNA]</scope>
    <source>
        <strain evidence="2">SpSt-110</strain>
    </source>
</reference>
<comment type="caution">
    <text evidence="2">The sequence shown here is derived from an EMBL/GenBank/DDBJ whole genome shotgun (WGS) entry which is preliminary data.</text>
</comment>
<keyword evidence="1" id="KW-0472">Membrane</keyword>
<evidence type="ECO:0008006" key="3">
    <source>
        <dbReference type="Google" id="ProtNLM"/>
    </source>
</evidence>
<dbReference type="Pfam" id="PF12679">
    <property type="entry name" value="ABC2_membrane_2"/>
    <property type="match status" value="1"/>
</dbReference>
<feature type="transmembrane region" description="Helical" evidence="1">
    <location>
        <begin position="419"/>
        <end position="440"/>
    </location>
</feature>
<dbReference type="GO" id="GO:0005886">
    <property type="term" value="C:plasma membrane"/>
    <property type="evidence" value="ECO:0007669"/>
    <property type="project" value="UniProtKB-SubCell"/>
</dbReference>
<protein>
    <recommendedName>
        <fullName evidence="3">ABC transporter permease</fullName>
    </recommendedName>
</protein>
<dbReference type="GO" id="GO:0140359">
    <property type="term" value="F:ABC-type transporter activity"/>
    <property type="evidence" value="ECO:0007669"/>
    <property type="project" value="InterPro"/>
</dbReference>
<feature type="transmembrane region" description="Helical" evidence="1">
    <location>
        <begin position="340"/>
        <end position="360"/>
    </location>
</feature>
<feature type="transmembrane region" description="Helical" evidence="1">
    <location>
        <begin position="387"/>
        <end position="413"/>
    </location>
</feature>
<keyword evidence="1" id="KW-0812">Transmembrane</keyword>
<proteinExistence type="predicted"/>
<dbReference type="AlphaFoldDB" id="A0A7J3XXN3"/>
<feature type="transmembrane region" description="Helical" evidence="1">
    <location>
        <begin position="494"/>
        <end position="512"/>
    </location>
</feature>